<dbReference type="PANTHER" id="PTHR19353">
    <property type="entry name" value="FATTY ACID DESATURASE 2"/>
    <property type="match status" value="1"/>
</dbReference>
<keyword evidence="1" id="KW-0812">Transmembrane</keyword>
<evidence type="ECO:0000313" key="3">
    <source>
        <dbReference type="EMBL" id="NYF53840.1"/>
    </source>
</evidence>
<dbReference type="GO" id="GO:0008610">
    <property type="term" value="P:lipid biosynthetic process"/>
    <property type="evidence" value="ECO:0007669"/>
    <property type="project" value="UniProtKB-ARBA"/>
</dbReference>
<evidence type="ECO:0000313" key="4">
    <source>
        <dbReference type="Proteomes" id="UP000534186"/>
    </source>
</evidence>
<dbReference type="Pfam" id="PF00487">
    <property type="entry name" value="FA_desaturase"/>
    <property type="match status" value="1"/>
</dbReference>
<dbReference type="PANTHER" id="PTHR19353:SF19">
    <property type="entry name" value="DELTA(5) FATTY ACID DESATURASE C-RELATED"/>
    <property type="match status" value="1"/>
</dbReference>
<sequence length="380" mass="43313">MTSGNEEAVITLKPEIEDLVAPEAWPRQSVGDPTGSSSFPKVLRRRLDRFFADQKLSPKADRTMWVKIAAGLAVLAGSWIALYAWMPGSWKFVALYVLSGLAQTFLLLNIAHDSNHNAISSVPSVNKILNYVFDVCGINSYMWRILHHRGHHSCINVHGEDDALTGRSIFRFTPHEPRSALHRFQHIYALFFYAMFSLDYVFVRDFESFFFPSHDYLKRDRHPLREYFILFAGKAFYLTYMLILPVVVLGRSPLLVAGAFVLVHLIIGLTVSLVFQTTHTVDTTYFPSNRSEFDNGVYHIFATTADYATSNPVVGWLTGGLNHHIAHHLCPFVCHTHYAPLTRIVKETAEEFGVPYRQHPTMTRAIWHHLILLKQLGNEN</sequence>
<dbReference type="GO" id="GO:0016020">
    <property type="term" value="C:membrane"/>
    <property type="evidence" value="ECO:0007669"/>
    <property type="project" value="TreeGrafter"/>
</dbReference>
<dbReference type="Proteomes" id="UP000534186">
    <property type="component" value="Unassembled WGS sequence"/>
</dbReference>
<keyword evidence="1" id="KW-0472">Membrane</keyword>
<feature type="domain" description="Fatty acid desaturase" evidence="2">
    <location>
        <begin position="89"/>
        <end position="358"/>
    </location>
</feature>
<dbReference type="GO" id="GO:0016213">
    <property type="term" value="F:acyl-CoA 6-desaturase activity"/>
    <property type="evidence" value="ECO:0007669"/>
    <property type="project" value="UniProtKB-EC"/>
</dbReference>
<dbReference type="EMBL" id="JACCCV010000002">
    <property type="protein sequence ID" value="NYF53840.1"/>
    <property type="molecule type" value="Genomic_DNA"/>
</dbReference>
<keyword evidence="3" id="KW-0560">Oxidoreductase</keyword>
<dbReference type="AlphaFoldDB" id="A0A7Y9NS05"/>
<feature type="transmembrane region" description="Helical" evidence="1">
    <location>
        <begin position="227"/>
        <end position="247"/>
    </location>
</feature>
<protein>
    <submittedName>
        <fullName evidence="3">Linoleoyl-CoA desaturase</fullName>
        <ecNumber evidence="3">1.14.19.3</ecNumber>
    </submittedName>
</protein>
<dbReference type="InterPro" id="IPR005804">
    <property type="entry name" value="FA_desaturase_dom"/>
</dbReference>
<comment type="caution">
    <text evidence="3">The sequence shown here is derived from an EMBL/GenBank/DDBJ whole genome shotgun (WGS) entry which is preliminary data.</text>
</comment>
<feature type="transmembrane region" description="Helical" evidence="1">
    <location>
        <begin position="64"/>
        <end position="86"/>
    </location>
</feature>
<feature type="transmembrane region" description="Helical" evidence="1">
    <location>
        <begin position="92"/>
        <end position="111"/>
    </location>
</feature>
<dbReference type="CDD" id="cd03506">
    <property type="entry name" value="Delta6-FADS-like"/>
    <property type="match status" value="1"/>
</dbReference>
<evidence type="ECO:0000256" key="1">
    <source>
        <dbReference type="SAM" id="Phobius"/>
    </source>
</evidence>
<organism evidence="3 4">
    <name type="scientific">Tunturiibacter lichenicola</name>
    <dbReference type="NCBI Taxonomy" id="2051959"/>
    <lineage>
        <taxon>Bacteria</taxon>
        <taxon>Pseudomonadati</taxon>
        <taxon>Acidobacteriota</taxon>
        <taxon>Terriglobia</taxon>
        <taxon>Terriglobales</taxon>
        <taxon>Acidobacteriaceae</taxon>
        <taxon>Tunturiibacter</taxon>
    </lineage>
</organism>
<proteinExistence type="predicted"/>
<feature type="transmembrane region" description="Helical" evidence="1">
    <location>
        <begin position="254"/>
        <end position="275"/>
    </location>
</feature>
<reference evidence="3 4" key="1">
    <citation type="submission" date="2020-07" db="EMBL/GenBank/DDBJ databases">
        <title>Genomic Encyclopedia of Type Strains, Phase IV (KMG-V): Genome sequencing to study the core and pangenomes of soil and plant-associated prokaryotes.</title>
        <authorList>
            <person name="Whitman W."/>
        </authorList>
    </citation>
    <scope>NUCLEOTIDE SEQUENCE [LARGE SCALE GENOMIC DNA]</scope>
    <source>
        <strain evidence="3 4">M8UP30</strain>
    </source>
</reference>
<dbReference type="InterPro" id="IPR012171">
    <property type="entry name" value="Fatty_acid_desaturase"/>
</dbReference>
<keyword evidence="1" id="KW-1133">Transmembrane helix</keyword>
<dbReference type="EC" id="1.14.19.3" evidence="3"/>
<name>A0A7Y9NS05_9BACT</name>
<gene>
    <name evidence="3" type="ORF">HDF12_004239</name>
</gene>
<evidence type="ECO:0000259" key="2">
    <source>
        <dbReference type="Pfam" id="PF00487"/>
    </source>
</evidence>
<accession>A0A7Y9NS05</accession>